<gene>
    <name evidence="1" type="ORF">NCTC12993_00655</name>
</gene>
<keyword evidence="2" id="KW-1185">Reference proteome</keyword>
<evidence type="ECO:0000313" key="1">
    <source>
        <dbReference type="EMBL" id="VFS57185.1"/>
    </source>
</evidence>
<evidence type="ECO:0000313" key="2">
    <source>
        <dbReference type="Proteomes" id="UP000401081"/>
    </source>
</evidence>
<protein>
    <submittedName>
        <fullName evidence="1">Uncharacterized protein</fullName>
    </submittedName>
</protein>
<dbReference type="AlphaFoldDB" id="A0A485A993"/>
<reference evidence="1 2" key="1">
    <citation type="submission" date="2019-03" db="EMBL/GenBank/DDBJ databases">
        <authorList>
            <consortium name="Pathogen Informatics"/>
        </authorList>
    </citation>
    <scope>NUCLEOTIDE SEQUENCE [LARGE SCALE GENOMIC DNA]</scope>
    <source>
        <strain evidence="1 2">NCTC12993</strain>
    </source>
</reference>
<name>A0A485A993_KLUCR</name>
<organism evidence="1 2">
    <name type="scientific">Kluyvera cryocrescens</name>
    <name type="common">Kluyvera citrophila</name>
    <dbReference type="NCBI Taxonomy" id="580"/>
    <lineage>
        <taxon>Bacteria</taxon>
        <taxon>Pseudomonadati</taxon>
        <taxon>Pseudomonadota</taxon>
        <taxon>Gammaproteobacteria</taxon>
        <taxon>Enterobacterales</taxon>
        <taxon>Enterobacteriaceae</taxon>
        <taxon>Kluyvera</taxon>
    </lineage>
</organism>
<sequence>MALMMEVYNEKSMTIVRIHHTNEMSGIKVIPITGGNGDTFSIHNQKRIRYAEATCC</sequence>
<dbReference type="EMBL" id="CAADJD010000008">
    <property type="protein sequence ID" value="VFS57185.1"/>
    <property type="molecule type" value="Genomic_DNA"/>
</dbReference>
<accession>A0A485A993</accession>
<proteinExistence type="predicted"/>
<dbReference type="Proteomes" id="UP000401081">
    <property type="component" value="Unassembled WGS sequence"/>
</dbReference>